<comment type="similarity">
    <text evidence="2">In the central section; belongs to the CRISPR-associated helicase Cas3 family.</text>
</comment>
<keyword evidence="3" id="KW-0540">Nuclease</keyword>
<evidence type="ECO:0000313" key="13">
    <source>
        <dbReference type="Proteomes" id="UP000005326"/>
    </source>
</evidence>
<dbReference type="InterPro" id="IPR006483">
    <property type="entry name" value="CRISPR-assoc_Cas3_HD"/>
</dbReference>
<evidence type="ECO:0000256" key="1">
    <source>
        <dbReference type="ARBA" id="ARBA00006847"/>
    </source>
</evidence>
<keyword evidence="9" id="KW-0051">Antiviral defense</keyword>
<keyword evidence="13" id="KW-1185">Reference proteome</keyword>
<accession>B0MPS6</accession>
<protein>
    <submittedName>
        <fullName evidence="12">CRISPR-associated endonuclease Cas3-HD</fullName>
        <ecNumber evidence="12">3.1.-.-</ecNumber>
    </submittedName>
</protein>
<evidence type="ECO:0000256" key="8">
    <source>
        <dbReference type="ARBA" id="ARBA00022840"/>
    </source>
</evidence>
<dbReference type="InterPro" id="IPR003607">
    <property type="entry name" value="HD/PDEase_dom"/>
</dbReference>
<dbReference type="SUPFAM" id="SSF109604">
    <property type="entry name" value="HD-domain/PDEase-like"/>
    <property type="match status" value="1"/>
</dbReference>
<evidence type="ECO:0000256" key="2">
    <source>
        <dbReference type="ARBA" id="ARBA00009046"/>
    </source>
</evidence>
<reference evidence="12" key="2">
    <citation type="submission" date="2014-06" db="EMBL/GenBank/DDBJ databases">
        <title>Draft genome sequence of Eubacterium siraeum (DSM 15702).</title>
        <authorList>
            <person name="Sudarsanam P."/>
            <person name="Ley R."/>
            <person name="Guruge J."/>
            <person name="Turnbaugh P.J."/>
            <person name="Mahowald M."/>
            <person name="Liep D."/>
            <person name="Gordon J."/>
        </authorList>
    </citation>
    <scope>NUCLEOTIDE SEQUENCE</scope>
    <source>
        <strain evidence="12">DSM 15702</strain>
    </source>
</reference>
<keyword evidence="5" id="KW-0547">Nucleotide-binding</keyword>
<evidence type="ECO:0000256" key="6">
    <source>
        <dbReference type="ARBA" id="ARBA00022801"/>
    </source>
</evidence>
<evidence type="ECO:0000259" key="11">
    <source>
        <dbReference type="PROSITE" id="PS51643"/>
    </source>
</evidence>
<dbReference type="InterPro" id="IPR006674">
    <property type="entry name" value="HD_domain"/>
</dbReference>
<keyword evidence="10" id="KW-0175">Coiled coil</keyword>
<dbReference type="Gene3D" id="1.10.3210.30">
    <property type="match status" value="1"/>
</dbReference>
<dbReference type="GO" id="GO:0003676">
    <property type="term" value="F:nucleic acid binding"/>
    <property type="evidence" value="ECO:0007669"/>
    <property type="project" value="InterPro"/>
</dbReference>
<keyword evidence="8" id="KW-0067">ATP-binding</keyword>
<evidence type="ECO:0000256" key="4">
    <source>
        <dbReference type="ARBA" id="ARBA00022723"/>
    </source>
</evidence>
<keyword evidence="6 12" id="KW-0378">Hydrolase</keyword>
<dbReference type="InterPro" id="IPR027417">
    <property type="entry name" value="P-loop_NTPase"/>
</dbReference>
<dbReference type="SUPFAM" id="SSF52540">
    <property type="entry name" value="P-loop containing nucleoside triphosphate hydrolases"/>
    <property type="match status" value="1"/>
</dbReference>
<organism evidence="12 13">
    <name type="scientific">[Eubacterium] siraeum DSM 15702</name>
    <dbReference type="NCBI Taxonomy" id="428128"/>
    <lineage>
        <taxon>Bacteria</taxon>
        <taxon>Bacillati</taxon>
        <taxon>Bacillota</taxon>
        <taxon>Clostridia</taxon>
        <taxon>Eubacteriales</taxon>
        <taxon>Oscillospiraceae</taxon>
        <taxon>Oscillospiraceae incertae sedis</taxon>
    </lineage>
</organism>
<evidence type="ECO:0000256" key="10">
    <source>
        <dbReference type="SAM" id="Coils"/>
    </source>
</evidence>
<dbReference type="Pfam" id="PF00270">
    <property type="entry name" value="DEAD"/>
    <property type="match status" value="1"/>
</dbReference>
<dbReference type="AlphaFoldDB" id="B0MPS6"/>
<evidence type="ECO:0000256" key="7">
    <source>
        <dbReference type="ARBA" id="ARBA00022806"/>
    </source>
</evidence>
<feature type="coiled-coil region" evidence="10">
    <location>
        <begin position="344"/>
        <end position="371"/>
    </location>
</feature>
<dbReference type="SMART" id="SM00471">
    <property type="entry name" value="HDc"/>
    <property type="match status" value="1"/>
</dbReference>
<dbReference type="InterPro" id="IPR038257">
    <property type="entry name" value="CRISPR-assoc_Cas3_HD_sf"/>
</dbReference>
<evidence type="ECO:0000256" key="5">
    <source>
        <dbReference type="ARBA" id="ARBA00022741"/>
    </source>
</evidence>
<proteinExistence type="inferred from homology"/>
<dbReference type="InterPro" id="IPR011545">
    <property type="entry name" value="DEAD/DEAH_box_helicase_dom"/>
</dbReference>
<dbReference type="Pfam" id="PF22590">
    <property type="entry name" value="Cas3-like_C_2"/>
    <property type="match status" value="1"/>
</dbReference>
<keyword evidence="4" id="KW-0479">Metal-binding</keyword>
<dbReference type="EMBL" id="ABCA03000050">
    <property type="protein sequence ID" value="EDS00204.1"/>
    <property type="molecule type" value="Genomic_DNA"/>
</dbReference>
<keyword evidence="12" id="KW-0255">Endonuclease</keyword>
<dbReference type="GO" id="GO:0016787">
    <property type="term" value="F:hydrolase activity"/>
    <property type="evidence" value="ECO:0007669"/>
    <property type="project" value="UniProtKB-KW"/>
</dbReference>
<dbReference type="GO" id="GO:0004519">
    <property type="term" value="F:endonuclease activity"/>
    <property type="evidence" value="ECO:0007669"/>
    <property type="project" value="UniProtKB-KW"/>
</dbReference>
<gene>
    <name evidence="12" type="ORF">EUBSIR_01879</name>
</gene>
<dbReference type="EC" id="3.1.-.-" evidence="12"/>
<keyword evidence="7" id="KW-0347">Helicase</keyword>
<name>B0MPS6_9FIRM</name>
<evidence type="ECO:0000313" key="12">
    <source>
        <dbReference type="EMBL" id="EDS00204.1"/>
    </source>
</evidence>
<evidence type="ECO:0000256" key="3">
    <source>
        <dbReference type="ARBA" id="ARBA00022722"/>
    </source>
</evidence>
<dbReference type="GO" id="GO:0051607">
    <property type="term" value="P:defense response to virus"/>
    <property type="evidence" value="ECO:0007669"/>
    <property type="project" value="UniProtKB-KW"/>
</dbReference>
<dbReference type="InterPro" id="IPR054712">
    <property type="entry name" value="Cas3-like_dom"/>
</dbReference>
<dbReference type="CDD" id="cd17930">
    <property type="entry name" value="DEXHc_cas3"/>
    <property type="match status" value="1"/>
</dbReference>
<sequence>MDHIAHIKNTGGLDNESVTEETVSEHCKKTALLARSYSAPFNMESTVFVSALLHDMGKLNNDFDGYIKQENGIKRGEIDHSYAGAKFLLELVSNDDDKYKKEVARLIARIIISHHGLNDWYTRNNDDYFDYRCSKNERYDEIKSNISELISDSKLDELLNKAADEYRRIFEKMKEICCAKDRKQYFTTLAFYHGLLERLTESCLIDADRTATAEFMEGIEITEPSEDEIRRNWLDMKQRLDNKLSKFSGSDSLISKLRMNISDRCCAFAKNDVGIVQLIVPTGGGKTLSALRFAIEYAVEHKKERIFYISPFMSILEQNGDVIREIAGDDNYLEHHSDMYSKIIDNKHKSKEEVNDELEDYELRCRHWDKQVICTTMVQFFDTLFSSRTEALRRMHRFTDSVIIIDEVQSIPIRCVYLFNLAMNFLSEFMGCTIVLCSATQPTFEQCKYPIMLDKDSSMTGDYTKDFEDFKRTEVVSLLNNQGNTYEEAAVICMDKYRENGNLLFVVNTKTAAAEIFRNVTQLNDEEEIKAKVVHLSTNMCPAHRRKAIDDIRRMLDNNERVICITTQLIEAGVDISFKCVIRSSAGLDNIAQAAGRCNRNGEDDRRNVYIIKLKDEYIEKLGKLKEAQRQCGLIVRKYGCEQLLSVDIMKRYFRDYYEDCACDSNGDMLEYQIRNSNYSLLDLLSCNIIFSNDKGNWKSRQAFKTAGDNFRMIDNNTIDIIVPYNEEASRIIEALNGETTISQALELQRKAQQYIVNVYDYTFKKLAENDALNEIKVRRDEKMYIYALKKEFYNNATGLSTEGKPQEAMFV</sequence>
<comment type="similarity">
    <text evidence="1">In the N-terminal section; belongs to the CRISPR-associated nuclease Cas3-HD family.</text>
</comment>
<dbReference type="NCBIfam" id="TIGR01587">
    <property type="entry name" value="cas3_core"/>
    <property type="match status" value="1"/>
</dbReference>
<dbReference type="InterPro" id="IPR006474">
    <property type="entry name" value="Helicase_Cas3_CRISPR-ass_core"/>
</dbReference>
<dbReference type="CDD" id="cd09641">
    <property type="entry name" value="Cas3''_I"/>
    <property type="match status" value="1"/>
</dbReference>
<dbReference type="GO" id="GO:0005524">
    <property type="term" value="F:ATP binding"/>
    <property type="evidence" value="ECO:0007669"/>
    <property type="project" value="UniProtKB-KW"/>
</dbReference>
<dbReference type="Pfam" id="PF01966">
    <property type="entry name" value="HD"/>
    <property type="match status" value="1"/>
</dbReference>
<dbReference type="PROSITE" id="PS51643">
    <property type="entry name" value="HD_CAS3"/>
    <property type="match status" value="1"/>
</dbReference>
<evidence type="ECO:0000256" key="9">
    <source>
        <dbReference type="ARBA" id="ARBA00023118"/>
    </source>
</evidence>
<dbReference type="Gene3D" id="3.40.50.300">
    <property type="entry name" value="P-loop containing nucleotide triphosphate hydrolases"/>
    <property type="match status" value="2"/>
</dbReference>
<feature type="domain" description="HD Cas3-type" evidence="11">
    <location>
        <begin position="16"/>
        <end position="210"/>
    </location>
</feature>
<reference evidence="12" key="1">
    <citation type="submission" date="2007-10" db="EMBL/GenBank/DDBJ databases">
        <authorList>
            <person name="Fulton L."/>
            <person name="Clifton S."/>
            <person name="Fulton B."/>
            <person name="Xu J."/>
            <person name="Minx P."/>
            <person name="Pepin K.H."/>
            <person name="Johnson M."/>
            <person name="Thiruvilangam P."/>
            <person name="Bhonagiri V."/>
            <person name="Nash W.E."/>
            <person name="Mardis E.R."/>
            <person name="Wilson R.K."/>
        </authorList>
    </citation>
    <scope>NUCLEOTIDE SEQUENCE [LARGE SCALE GENOMIC DNA]</scope>
    <source>
        <strain evidence="12">DSM 15702</strain>
    </source>
</reference>
<dbReference type="NCBIfam" id="TIGR01596">
    <property type="entry name" value="cas3_HD"/>
    <property type="match status" value="1"/>
</dbReference>
<dbReference type="Proteomes" id="UP000005326">
    <property type="component" value="Unassembled WGS sequence"/>
</dbReference>
<dbReference type="GO" id="GO:0046872">
    <property type="term" value="F:metal ion binding"/>
    <property type="evidence" value="ECO:0007669"/>
    <property type="project" value="UniProtKB-KW"/>
</dbReference>
<comment type="caution">
    <text evidence="12">The sequence shown here is derived from an EMBL/GenBank/DDBJ whole genome shotgun (WGS) entry which is preliminary data.</text>
</comment>
<dbReference type="GO" id="GO:0004386">
    <property type="term" value="F:helicase activity"/>
    <property type="evidence" value="ECO:0007669"/>
    <property type="project" value="UniProtKB-KW"/>
</dbReference>